<dbReference type="InterPro" id="IPR000157">
    <property type="entry name" value="TIR_dom"/>
</dbReference>
<feature type="compositionally biased region" description="Polar residues" evidence="1">
    <location>
        <begin position="737"/>
        <end position="752"/>
    </location>
</feature>
<keyword evidence="4" id="KW-1185">Reference proteome</keyword>
<organism evidence="3 4">
    <name type="scientific">Adineta ricciae</name>
    <name type="common">Rotifer</name>
    <dbReference type="NCBI Taxonomy" id="249248"/>
    <lineage>
        <taxon>Eukaryota</taxon>
        <taxon>Metazoa</taxon>
        <taxon>Spiralia</taxon>
        <taxon>Gnathifera</taxon>
        <taxon>Rotifera</taxon>
        <taxon>Eurotatoria</taxon>
        <taxon>Bdelloidea</taxon>
        <taxon>Adinetida</taxon>
        <taxon>Adinetidae</taxon>
        <taxon>Adineta</taxon>
    </lineage>
</organism>
<feature type="region of interest" description="Disordered" evidence="1">
    <location>
        <begin position="728"/>
        <end position="783"/>
    </location>
</feature>
<protein>
    <recommendedName>
        <fullName evidence="2">TIR domain-containing protein</fullName>
    </recommendedName>
</protein>
<reference evidence="3" key="1">
    <citation type="submission" date="2021-02" db="EMBL/GenBank/DDBJ databases">
        <authorList>
            <person name="Nowell W R."/>
        </authorList>
    </citation>
    <scope>NUCLEOTIDE SEQUENCE</scope>
</reference>
<dbReference type="PANTHER" id="PTHR46270:SF2">
    <property type="entry name" value="TIR DOMAIN-CONTAINING PROTEIN"/>
    <property type="match status" value="1"/>
</dbReference>
<dbReference type="Pfam" id="PF13676">
    <property type="entry name" value="TIR_2"/>
    <property type="match status" value="1"/>
</dbReference>
<sequence length="1010" mass="114630">MYQDTMQKSVGLNRPITSSNAIIAGHCATIRNTKISLDAQTLSNILNDVVRELKASTSFSASYLNSLNAVVLSLRSTLPPALLSLNSHYFFVLVRDAIQVLLQHLCTKYHLNQSATYLLRNCVVLLKYLVKNTKDVSKLLHWITNLTFIDTIANCLDQIERIAKLSGYRLFIKQITRLLKIFNDIQARLPIEQHNSLFSHLLKPVIKCLKSTLYVETFNGLKLNSKSTKPFEKLLLVKCPQFLETYNGPHMGETVEQVLELILPRYVSILDTHMTSITTWTSSVKCAVYHLLKILVYAEDYFTLYLNDQLLEKLINHLLRILSEPTLTKAITRTSHNFESLIIYATLEVFDVLIHEVKAFNYLKRSKAAETFEKLLSTPKASVASRAYDMLAYTIDINDVKEAQEYFPRFTCNVLNLLYEAVESNNPTNNDPNYIERSILQLAETLTGLVRYEQVKKELIQQSAVPFLVKSSQKLTGSAKQFVLDALWTLSFDEQIAQQLRDDSQFIESLQNITKLANNSFENESNETAKVDGIYKTATGLLWTLIKESQVTQDASKTASQSDKFDVTISYSIKDKDVVNRLEETLINEGYTVWIDRDILHRQSMESVSEAMKKSTVVIICLSEWYVRDNQCVCESAYAVNSKCIVVPVVVEKGYVVNSWLMSMLNKSGIIEYDVNDLKRNNELVMKEISQHCRNKGSKVKIITPTPNSVLHGNKENTFARIIPTPVSSGRVSVGSDRQQQQENASRANSRQTVSGTTPTSTTPVSRMTSSSTTPTSRTPLSATPTFVNAHYEKFLPQDYSIRDTSDATYRSMPINAWKKKEILDFLYDCNLILMMPLCDTMTGRSLVGFFRMCQADPSRVYGQLSDELRSRYRGLTLPIGVYSQFLIEMDNVMSSQTNPTQRLPFSSMNNNYQNVPMSVNTDQSQYSLPVQARSSSSFSNTSKPLEIIPEAQISYNERVVHRATFRPGSAAGRPYDFNIEADEQSKLVFEQLARYENQVYTPQQQGYGY</sequence>
<gene>
    <name evidence="3" type="ORF">XAT740_LOCUS13856</name>
</gene>
<dbReference type="InterPro" id="IPR035897">
    <property type="entry name" value="Toll_tir_struct_dom_sf"/>
</dbReference>
<dbReference type="InterPro" id="IPR016024">
    <property type="entry name" value="ARM-type_fold"/>
</dbReference>
<dbReference type="PROSITE" id="PS50104">
    <property type="entry name" value="TIR"/>
    <property type="match status" value="1"/>
</dbReference>
<feature type="domain" description="TIR" evidence="2">
    <location>
        <begin position="563"/>
        <end position="697"/>
    </location>
</feature>
<dbReference type="GO" id="GO:0007165">
    <property type="term" value="P:signal transduction"/>
    <property type="evidence" value="ECO:0007669"/>
    <property type="project" value="InterPro"/>
</dbReference>
<proteinExistence type="predicted"/>
<dbReference type="Gene3D" id="3.40.50.10140">
    <property type="entry name" value="Toll/interleukin-1 receptor homology (TIR) domain"/>
    <property type="match status" value="1"/>
</dbReference>
<dbReference type="PANTHER" id="PTHR46270">
    <property type="entry name" value="ARMADILLO-TYPE FOLD-RELATED"/>
    <property type="match status" value="1"/>
</dbReference>
<accession>A0A814HRD2</accession>
<name>A0A814HRD2_ADIRI</name>
<comment type="caution">
    <text evidence="3">The sequence shown here is derived from an EMBL/GenBank/DDBJ whole genome shotgun (WGS) entry which is preliminary data.</text>
</comment>
<dbReference type="EMBL" id="CAJNOR010000815">
    <property type="protein sequence ID" value="CAF1013654.1"/>
    <property type="molecule type" value="Genomic_DNA"/>
</dbReference>
<evidence type="ECO:0000256" key="1">
    <source>
        <dbReference type="SAM" id="MobiDB-lite"/>
    </source>
</evidence>
<evidence type="ECO:0000313" key="4">
    <source>
        <dbReference type="Proteomes" id="UP000663828"/>
    </source>
</evidence>
<feature type="compositionally biased region" description="Low complexity" evidence="1">
    <location>
        <begin position="753"/>
        <end position="783"/>
    </location>
</feature>
<dbReference type="AlphaFoldDB" id="A0A814HRD2"/>
<dbReference type="SUPFAM" id="SSF48371">
    <property type="entry name" value="ARM repeat"/>
    <property type="match status" value="1"/>
</dbReference>
<evidence type="ECO:0000313" key="3">
    <source>
        <dbReference type="EMBL" id="CAF1013654.1"/>
    </source>
</evidence>
<dbReference type="Proteomes" id="UP000663828">
    <property type="component" value="Unassembled WGS sequence"/>
</dbReference>
<dbReference type="SUPFAM" id="SSF52200">
    <property type="entry name" value="Toll/Interleukin receptor TIR domain"/>
    <property type="match status" value="1"/>
</dbReference>
<evidence type="ECO:0000259" key="2">
    <source>
        <dbReference type="PROSITE" id="PS50104"/>
    </source>
</evidence>